<protein>
    <submittedName>
        <fullName evidence="4">Uncharacterized protein LOC101889958</fullName>
    </submittedName>
</protein>
<dbReference type="RefSeq" id="XP_005175506.1">
    <property type="nucleotide sequence ID" value="XM_005175449.3"/>
</dbReference>
<evidence type="ECO:0000313" key="3">
    <source>
        <dbReference type="Proteomes" id="UP001652621"/>
    </source>
</evidence>
<dbReference type="AlphaFoldDB" id="A0A1I8MRL5"/>
<dbReference type="VEuPathDB" id="VectorBase:MDOMA2_003617"/>
<dbReference type="Proteomes" id="UP001652621">
    <property type="component" value="Unplaced"/>
</dbReference>
<organism evidence="2">
    <name type="scientific">Musca domestica</name>
    <name type="common">House fly</name>
    <dbReference type="NCBI Taxonomy" id="7370"/>
    <lineage>
        <taxon>Eukaryota</taxon>
        <taxon>Metazoa</taxon>
        <taxon>Ecdysozoa</taxon>
        <taxon>Arthropoda</taxon>
        <taxon>Hexapoda</taxon>
        <taxon>Insecta</taxon>
        <taxon>Pterygota</taxon>
        <taxon>Neoptera</taxon>
        <taxon>Endopterygota</taxon>
        <taxon>Diptera</taxon>
        <taxon>Brachycera</taxon>
        <taxon>Muscomorpha</taxon>
        <taxon>Muscoidea</taxon>
        <taxon>Muscidae</taxon>
        <taxon>Musca</taxon>
    </lineage>
</organism>
<sequence length="254" mass="27526">MKALSVLFLVALICGIFHISLCESECQVCMTTNEAYCVDETSYYLCLDGKNPSKAQLHHCEEGQVCTTSENICEPKNGENNVVNNPVCGGSCNKCPTTGRYTCVSKTKFGRCVNGAITIVSACENGHICSAELYEKTGAICAPQCVADFYEVSATCNNAEPTTTTTTIAPIDVGRLKEQCTTAEADHPNQNNFVIKNADDADCKTYIYCEKFDDGMDALLMTCKGGYFNLTDKKCQNEKPTDCNAQAPPPSETL</sequence>
<evidence type="ECO:0000256" key="1">
    <source>
        <dbReference type="SAM" id="SignalP"/>
    </source>
</evidence>
<dbReference type="VEuPathDB" id="VectorBase:MDOA007736"/>
<dbReference type="GeneID" id="101889958"/>
<reference evidence="2" key="1">
    <citation type="submission" date="2020-05" db="UniProtKB">
        <authorList>
            <consortium name="EnsemblMetazoa"/>
        </authorList>
    </citation>
    <scope>IDENTIFICATION</scope>
    <source>
        <strain evidence="2">Aabys</strain>
    </source>
</reference>
<keyword evidence="1" id="KW-0732">Signal</keyword>
<dbReference type="EnsemblMetazoa" id="MDOA007736-RA">
    <property type="protein sequence ID" value="MDOA007736-PA"/>
    <property type="gene ID" value="MDOA007736"/>
</dbReference>
<accession>A0A1I8MRL5</accession>
<feature type="signal peptide" evidence="1">
    <location>
        <begin position="1"/>
        <end position="22"/>
    </location>
</feature>
<gene>
    <name evidence="2" type="primary">101889958</name>
    <name evidence="4" type="synonym">LOC101889958</name>
</gene>
<dbReference type="eggNOG" id="ENOG502QQKC">
    <property type="taxonomic scope" value="Eukaryota"/>
</dbReference>
<dbReference type="KEGG" id="mde:101889958"/>
<keyword evidence="3" id="KW-1185">Reference proteome</keyword>
<evidence type="ECO:0000313" key="4">
    <source>
        <dbReference type="RefSeq" id="XP_005175506.1"/>
    </source>
</evidence>
<dbReference type="STRING" id="7370.A0A1I8MRL5"/>
<evidence type="ECO:0000313" key="2">
    <source>
        <dbReference type="EnsemblMetazoa" id="MDOA007736-PA"/>
    </source>
</evidence>
<feature type="chain" id="PRO_5044560726" evidence="1">
    <location>
        <begin position="23"/>
        <end position="254"/>
    </location>
</feature>
<dbReference type="OrthoDB" id="7987789at2759"/>
<reference evidence="4" key="2">
    <citation type="submission" date="2025-04" db="UniProtKB">
        <authorList>
            <consortium name="RefSeq"/>
        </authorList>
    </citation>
    <scope>IDENTIFICATION</scope>
    <source>
        <strain evidence="4">Aabys</strain>
    </source>
</reference>
<name>A0A1I8MRL5_MUSDO</name>
<proteinExistence type="predicted"/>